<dbReference type="Gene3D" id="2.60.120.200">
    <property type="match status" value="1"/>
</dbReference>
<dbReference type="SUPFAM" id="SSF49899">
    <property type="entry name" value="Concanavalin A-like lectins/glucanases"/>
    <property type="match status" value="1"/>
</dbReference>
<dbReference type="PANTHER" id="PTHR10963:SF55">
    <property type="entry name" value="GLYCOSIDE HYDROLASE FAMILY 16 PROTEIN"/>
    <property type="match status" value="1"/>
</dbReference>
<dbReference type="SUPFAM" id="SSF63737">
    <property type="entry name" value="Leukotriene A4 hydrolase N-terminal domain"/>
    <property type="match status" value="1"/>
</dbReference>
<dbReference type="Gene3D" id="2.60.40.1730">
    <property type="entry name" value="tricorn interacting facor f3 domain"/>
    <property type="match status" value="1"/>
</dbReference>
<dbReference type="InterPro" id="IPR045357">
    <property type="entry name" value="Aminopeptidase_N-like_N"/>
</dbReference>
<dbReference type="InterPro" id="IPR013320">
    <property type="entry name" value="ConA-like_dom_sf"/>
</dbReference>
<feature type="domain" description="GH16" evidence="3">
    <location>
        <begin position="512"/>
        <end position="830"/>
    </location>
</feature>
<dbReference type="PANTHER" id="PTHR10963">
    <property type="entry name" value="GLYCOSYL HYDROLASE-RELATED"/>
    <property type="match status" value="1"/>
</dbReference>
<dbReference type="Proteomes" id="UP001634747">
    <property type="component" value="Unassembled WGS sequence"/>
</dbReference>
<evidence type="ECO:0000259" key="3">
    <source>
        <dbReference type="PROSITE" id="PS51762"/>
    </source>
</evidence>
<dbReference type="SUPFAM" id="SSF55486">
    <property type="entry name" value="Metalloproteases ('zincins'), catalytic domain"/>
    <property type="match status" value="1"/>
</dbReference>
<sequence>MCLRSALRALFCSALLIPASGVLMAQSTPAATASGQAVASTPKSAEPPASNLMRGAYGPERANNDLLHYTLDVRVDPVAKTIKGTVAVRFKMLQDGSRIQLDLTPTLQIDSVRMGGKDLKYERAGTPFFVDFAKALKRGKTYEVTVAWSGAPKAVGRFGGMVYGSDPQGRPWIYTSCEDDGASIWWPNKDQWRDEPQEGVDMHVAVPNGLTAVSNGRLLGSKDLGNGYTRWDWRVTYPINNYDVSLNIATYAHWSDKLVSQYGNVDMDFYVQPENLEKAHTQFAQAGPMLNVFEKYFGPYPFVRDGYKLVEIPYAGMEHQSAVAYGNSFQNGYAKRDWLGTGINNRFDFIIIHESGHEWFGNSVSAADPADMWIQEGFCTYMEDVYVEAMYGHDDAVKYINGMKSKVYFDKPVLQPRGENHDPSRDQYFKGGLLLNTLRSAVNDDAKWWATMHNVATHFAYKNILTEELVAYMNQQLGKDYTPVFNAYLKYVSLPVLQLRYHDGVDGATGTVDYRWDTPEAGFNLPVRVGDPAHWTTVQPKVGEWQMMPGNRATFAVDTKDFYLRVMQDPGDAAGKEPSTARWKMVWSDEFNAPDGTPIDTKEWNVEEGGNGWGNKELETYTGRVNNVVQRGGNLEITARREDFTGKDGIAKPYTSARVNTQGKFSQKYGRVEARMKLPDGGQGVWPAFWMLGEPTAEFKDWPGIGEIDIMEQIGREAGTVHGTLHGPGYGADSQLGVPFNLPKGKAFWDDWHVFAVEWEPTAMRFYVDGTLYGTETPADVPSGQKWVFDHPFFVILNLAVGGQWPGNPDETTKLPTTMQVDWVRVWEKQ</sequence>
<dbReference type="Pfam" id="PF01433">
    <property type="entry name" value="Peptidase_M1"/>
    <property type="match status" value="1"/>
</dbReference>
<comment type="similarity">
    <text evidence="1">Belongs to the glycosyl hydrolase 16 family.</text>
</comment>
<dbReference type="Pfam" id="PF00722">
    <property type="entry name" value="Glyco_hydro_16"/>
    <property type="match status" value="1"/>
</dbReference>
<feature type="chain" id="PRO_5045341960" evidence="2">
    <location>
        <begin position="26"/>
        <end position="830"/>
    </location>
</feature>
<name>A0ABW9KPH9_9BACT</name>
<dbReference type="CDD" id="cd08023">
    <property type="entry name" value="GH16_laminarinase_like"/>
    <property type="match status" value="1"/>
</dbReference>
<dbReference type="InterPro" id="IPR000757">
    <property type="entry name" value="Beta-glucanase-like"/>
</dbReference>
<reference evidence="4 5" key="1">
    <citation type="submission" date="2024-12" db="EMBL/GenBank/DDBJ databases">
        <authorList>
            <person name="Lee Y."/>
        </authorList>
    </citation>
    <scope>NUCLEOTIDE SEQUENCE [LARGE SCALE GENOMIC DNA]</scope>
    <source>
        <strain evidence="4 5">03SUJ4</strain>
    </source>
</reference>
<gene>
    <name evidence="4" type="ORF">ACK2TP_13885</name>
</gene>
<dbReference type="CDD" id="cd09603">
    <property type="entry name" value="M1_APN_like"/>
    <property type="match status" value="1"/>
</dbReference>
<protein>
    <submittedName>
        <fullName evidence="4">Family 16 glycosylhydrolase</fullName>
    </submittedName>
</protein>
<evidence type="ECO:0000313" key="4">
    <source>
        <dbReference type="EMBL" id="MFN2976856.1"/>
    </source>
</evidence>
<dbReference type="Pfam" id="PF17900">
    <property type="entry name" value="Peptidase_M1_N"/>
    <property type="match status" value="1"/>
</dbReference>
<proteinExistence type="inferred from homology"/>
<accession>A0ABW9KPH9</accession>
<dbReference type="EMBL" id="JBJYXY010000001">
    <property type="protein sequence ID" value="MFN2976856.1"/>
    <property type="molecule type" value="Genomic_DNA"/>
</dbReference>
<feature type="signal peptide" evidence="2">
    <location>
        <begin position="1"/>
        <end position="25"/>
    </location>
</feature>
<dbReference type="InterPro" id="IPR027268">
    <property type="entry name" value="Peptidase_M4/M1_CTD_sf"/>
</dbReference>
<dbReference type="Gene3D" id="1.10.390.10">
    <property type="entry name" value="Neutral Protease Domain 2"/>
    <property type="match status" value="1"/>
</dbReference>
<comment type="caution">
    <text evidence="4">The sequence shown here is derived from an EMBL/GenBank/DDBJ whole genome shotgun (WGS) entry which is preliminary data.</text>
</comment>
<dbReference type="InterPro" id="IPR014782">
    <property type="entry name" value="Peptidase_M1_dom"/>
</dbReference>
<dbReference type="InterPro" id="IPR042097">
    <property type="entry name" value="Aminopeptidase_N-like_N_sf"/>
</dbReference>
<dbReference type="RefSeq" id="WP_263414959.1">
    <property type="nucleotide sequence ID" value="NZ_BAABBH010000001.1"/>
</dbReference>
<organism evidence="4 5">
    <name type="scientific">Terriglobus aquaticus</name>
    <dbReference type="NCBI Taxonomy" id="940139"/>
    <lineage>
        <taxon>Bacteria</taxon>
        <taxon>Pseudomonadati</taxon>
        <taxon>Acidobacteriota</taxon>
        <taxon>Terriglobia</taxon>
        <taxon>Terriglobales</taxon>
        <taxon>Acidobacteriaceae</taxon>
        <taxon>Terriglobus</taxon>
    </lineage>
</organism>
<evidence type="ECO:0000256" key="2">
    <source>
        <dbReference type="SAM" id="SignalP"/>
    </source>
</evidence>
<dbReference type="InterPro" id="IPR050546">
    <property type="entry name" value="Glycosyl_Hydrlase_16"/>
</dbReference>
<evidence type="ECO:0000313" key="5">
    <source>
        <dbReference type="Proteomes" id="UP001634747"/>
    </source>
</evidence>
<keyword evidence="5" id="KW-1185">Reference proteome</keyword>
<evidence type="ECO:0000256" key="1">
    <source>
        <dbReference type="ARBA" id="ARBA00006865"/>
    </source>
</evidence>
<dbReference type="PROSITE" id="PS51762">
    <property type="entry name" value="GH16_2"/>
    <property type="match status" value="1"/>
</dbReference>
<keyword evidence="2" id="KW-0732">Signal</keyword>